<keyword evidence="9 12" id="KW-1133">Transmembrane helix</keyword>
<evidence type="ECO:0000256" key="3">
    <source>
        <dbReference type="ARBA" id="ARBA00011977"/>
    </source>
</evidence>
<gene>
    <name evidence="14" type="ORF">Ctob_001978</name>
</gene>
<evidence type="ECO:0000256" key="11">
    <source>
        <dbReference type="SAM" id="MobiDB-lite"/>
    </source>
</evidence>
<name>A0A0M0J3G2_9EUKA</name>
<feature type="transmembrane region" description="Helical" evidence="12">
    <location>
        <begin position="678"/>
        <end position="701"/>
    </location>
</feature>
<protein>
    <recommendedName>
        <fullName evidence="3">tRNA (guanine(46)-N(7))-methyltransferase</fullName>
        <ecNumber evidence="3">2.1.1.33</ecNumber>
    </recommendedName>
</protein>
<keyword evidence="8" id="KW-0819">tRNA processing</keyword>
<evidence type="ECO:0000256" key="2">
    <source>
        <dbReference type="ARBA" id="ARBA00004141"/>
    </source>
</evidence>
<keyword evidence="6" id="KW-0949">S-adenosyl-L-methionine</keyword>
<dbReference type="InterPro" id="IPR001958">
    <property type="entry name" value="Tet-R_TetA/multi-R_MdtG-like"/>
</dbReference>
<dbReference type="InterPro" id="IPR020846">
    <property type="entry name" value="MFS_dom"/>
</dbReference>
<keyword evidence="10 12" id="KW-0472">Membrane</keyword>
<dbReference type="PROSITE" id="PS51625">
    <property type="entry name" value="SAM_MT_TRMB"/>
    <property type="match status" value="1"/>
</dbReference>
<evidence type="ECO:0000256" key="10">
    <source>
        <dbReference type="ARBA" id="ARBA00023136"/>
    </source>
</evidence>
<sequence>MASEEPGPAAPRRCAHWIRRQERLCTSMVIQTGEHFCSQHTPEALALARERSYAAKDVVPSAPDAGQRRYRRLESTHLTSRVVVQRVEGTSSAAPRAPEASDASPAAVTLPSWTYPKAPVHLDIGCARGRWVLELGLEPPEALSQLHVNHVAVEIRADLVADANRVAAEQGVYGTTAAYVAVDMANNTAHRRALLATLAPTLRVASVCFPDPYPPKRRDERGRTLTRQLALDLYEALPAGGVVFVASDKVHVAEDMCTLLEGLRAPSSTGTGGRVGTGGAGDFEGLHASCSTGSGAARDVEGAEERRCFRRVSGDAAADTALRHALCFGADVPKPLTNPESDAHETKPREGTAQAAAPARPEPAGHDGPGLAPNMTPGMTPDMAPEMALDGVWLGRNVLTVVYALVVLYALCYQLQSPLEPFLVEKFVKGEDAASSYARLVSFFSFMQIVGSFVVGYLLDVIGLRAMFALNFLSCAASYALLARATSIEMLFLSKVPALFQAGFLCAQTASAKLTPDGQERATSLGRLTTAYTVGGVIGPALGGHLGTQVAARVAVVGSFAAILLVMMLPTTVEEVPQDAKRGADKLPAAVASSAATTNWPRLMRTILPLVWPLLATKMASGLINSSAGAVRPLLLKERFAFDQSRLGAFMSAMFLGNAVVGLGLGKITALLGGERSAIVTCLGMMALGYAVMAMVFEEAFANIAQSTPHGGVWLFMALTLLLSLFQFPLATTLTALSTSRVPPNLKGTLVGAEHAAFALAGLVGPSAGVAMLQLGGLAAVASAASLAFVLLWALWRMDRERDTAASTSSEDSADADSVSSLAVPLLAKAKNE</sequence>
<dbReference type="PROSITE" id="PS50850">
    <property type="entry name" value="MFS"/>
    <property type="match status" value="1"/>
</dbReference>
<dbReference type="PANTHER" id="PTHR24002">
    <property type="entry name" value="SOLUTE CARRIER FAMILY 22 MEMBER 18"/>
    <property type="match status" value="1"/>
</dbReference>
<comment type="catalytic activity">
    <reaction evidence="1">
        <text>guanosine(46) in tRNA + S-adenosyl-L-methionine = N(7)-methylguanosine(46) in tRNA + S-adenosyl-L-homocysteine</text>
        <dbReference type="Rhea" id="RHEA:42708"/>
        <dbReference type="Rhea" id="RHEA-COMP:10188"/>
        <dbReference type="Rhea" id="RHEA-COMP:10189"/>
        <dbReference type="ChEBI" id="CHEBI:57856"/>
        <dbReference type="ChEBI" id="CHEBI:59789"/>
        <dbReference type="ChEBI" id="CHEBI:74269"/>
        <dbReference type="ChEBI" id="CHEBI:74480"/>
        <dbReference type="EC" id="2.1.1.33"/>
    </reaction>
</comment>
<dbReference type="InterPro" id="IPR003358">
    <property type="entry name" value="tRNA_(Gua-N-7)_MeTrfase_Trmb"/>
</dbReference>
<dbReference type="Gene3D" id="1.20.1250.20">
    <property type="entry name" value="MFS general substrate transporter like domains"/>
    <property type="match status" value="1"/>
</dbReference>
<dbReference type="InterPro" id="IPR036259">
    <property type="entry name" value="MFS_trans_sf"/>
</dbReference>
<feature type="transmembrane region" description="Helical" evidence="12">
    <location>
        <begin position="464"/>
        <end position="482"/>
    </location>
</feature>
<proteinExistence type="predicted"/>
<dbReference type="CDD" id="cd17331">
    <property type="entry name" value="MFS_SLC22A18"/>
    <property type="match status" value="1"/>
</dbReference>
<feature type="transmembrane region" description="Helical" evidence="12">
    <location>
        <begin position="713"/>
        <end position="737"/>
    </location>
</feature>
<dbReference type="GO" id="GO:0008176">
    <property type="term" value="F:tRNA (guanine(46)-N7)-methyltransferase activity"/>
    <property type="evidence" value="ECO:0007669"/>
    <property type="project" value="UniProtKB-EC"/>
</dbReference>
<dbReference type="AlphaFoldDB" id="A0A0M0J3G2"/>
<dbReference type="SUPFAM" id="SSF103473">
    <property type="entry name" value="MFS general substrate transporter"/>
    <property type="match status" value="1"/>
</dbReference>
<feature type="region of interest" description="Disordered" evidence="11">
    <location>
        <begin position="334"/>
        <end position="379"/>
    </location>
</feature>
<dbReference type="EC" id="2.1.1.33" evidence="3"/>
<keyword evidence="4" id="KW-0489">Methyltransferase</keyword>
<dbReference type="GO" id="GO:0022857">
    <property type="term" value="F:transmembrane transporter activity"/>
    <property type="evidence" value="ECO:0007669"/>
    <property type="project" value="InterPro"/>
</dbReference>
<evidence type="ECO:0000313" key="15">
    <source>
        <dbReference type="Proteomes" id="UP000037460"/>
    </source>
</evidence>
<dbReference type="Pfam" id="PF02390">
    <property type="entry name" value="Methyltransf_4"/>
    <property type="match status" value="1"/>
</dbReference>
<feature type="transmembrane region" description="Helical" evidence="12">
    <location>
        <begin position="647"/>
        <end position="666"/>
    </location>
</feature>
<dbReference type="OrthoDB" id="440553at2759"/>
<dbReference type="EMBL" id="JWZX01003389">
    <property type="protein sequence ID" value="KOO21104.1"/>
    <property type="molecule type" value="Genomic_DNA"/>
</dbReference>
<evidence type="ECO:0000256" key="9">
    <source>
        <dbReference type="ARBA" id="ARBA00022989"/>
    </source>
</evidence>
<evidence type="ECO:0000256" key="4">
    <source>
        <dbReference type="ARBA" id="ARBA00022603"/>
    </source>
</evidence>
<comment type="subcellular location">
    <subcellularLocation>
        <location evidence="2">Membrane</location>
        <topology evidence="2">Multi-pass membrane protein</topology>
    </subcellularLocation>
</comment>
<dbReference type="GO" id="GO:0016020">
    <property type="term" value="C:membrane"/>
    <property type="evidence" value="ECO:0007669"/>
    <property type="project" value="UniProtKB-SubCell"/>
</dbReference>
<evidence type="ECO:0000259" key="13">
    <source>
        <dbReference type="PROSITE" id="PS50850"/>
    </source>
</evidence>
<evidence type="ECO:0000256" key="7">
    <source>
        <dbReference type="ARBA" id="ARBA00022692"/>
    </source>
</evidence>
<dbReference type="Gene3D" id="3.40.50.150">
    <property type="entry name" value="Vaccinia Virus protein VP39"/>
    <property type="match status" value="1"/>
</dbReference>
<dbReference type="PRINTS" id="PR01035">
    <property type="entry name" value="TCRTETA"/>
</dbReference>
<keyword evidence="7 12" id="KW-0812">Transmembrane</keyword>
<feature type="transmembrane region" description="Helical" evidence="12">
    <location>
        <begin position="775"/>
        <end position="796"/>
    </location>
</feature>
<dbReference type="Pfam" id="PF07690">
    <property type="entry name" value="MFS_1"/>
    <property type="match status" value="1"/>
</dbReference>
<evidence type="ECO:0000256" key="6">
    <source>
        <dbReference type="ARBA" id="ARBA00022691"/>
    </source>
</evidence>
<keyword evidence="5" id="KW-0808">Transferase</keyword>
<dbReference type="InterPro" id="IPR029063">
    <property type="entry name" value="SAM-dependent_MTases_sf"/>
</dbReference>
<feature type="compositionally biased region" description="Basic and acidic residues" evidence="11">
    <location>
        <begin position="341"/>
        <end position="350"/>
    </location>
</feature>
<keyword evidence="15" id="KW-1185">Reference proteome</keyword>
<evidence type="ECO:0000313" key="14">
    <source>
        <dbReference type="EMBL" id="KOO21104.1"/>
    </source>
</evidence>
<reference evidence="15" key="1">
    <citation type="journal article" date="2015" name="PLoS Genet.">
        <title>Genome Sequence and Transcriptome Analyses of Chrysochromulina tobin: Metabolic Tools for Enhanced Algal Fitness in the Prominent Order Prymnesiales (Haptophyceae).</title>
        <authorList>
            <person name="Hovde B.T."/>
            <person name="Deodato C.R."/>
            <person name="Hunsperger H.M."/>
            <person name="Ryken S.A."/>
            <person name="Yost W."/>
            <person name="Jha R.K."/>
            <person name="Patterson J."/>
            <person name="Monnat R.J. Jr."/>
            <person name="Barlow S.B."/>
            <person name="Starkenburg S.R."/>
            <person name="Cattolico R.A."/>
        </authorList>
    </citation>
    <scope>NUCLEOTIDE SEQUENCE</scope>
    <source>
        <strain evidence="15">CCMP291</strain>
    </source>
</reference>
<evidence type="ECO:0000256" key="1">
    <source>
        <dbReference type="ARBA" id="ARBA00000142"/>
    </source>
</evidence>
<dbReference type="Proteomes" id="UP000037460">
    <property type="component" value="Unassembled WGS sequence"/>
</dbReference>
<dbReference type="InterPro" id="IPR011701">
    <property type="entry name" value="MFS"/>
</dbReference>
<feature type="domain" description="Major facilitator superfamily (MFS) profile" evidence="13">
    <location>
        <begin position="398"/>
        <end position="800"/>
    </location>
</feature>
<evidence type="ECO:0000256" key="12">
    <source>
        <dbReference type="SAM" id="Phobius"/>
    </source>
</evidence>
<feature type="transmembrane region" description="Helical" evidence="12">
    <location>
        <begin position="393"/>
        <end position="415"/>
    </location>
</feature>
<feature type="transmembrane region" description="Helical" evidence="12">
    <location>
        <begin position="436"/>
        <end position="458"/>
    </location>
</feature>
<organism evidence="14 15">
    <name type="scientific">Chrysochromulina tobinii</name>
    <dbReference type="NCBI Taxonomy" id="1460289"/>
    <lineage>
        <taxon>Eukaryota</taxon>
        <taxon>Haptista</taxon>
        <taxon>Haptophyta</taxon>
        <taxon>Prymnesiophyceae</taxon>
        <taxon>Prymnesiales</taxon>
        <taxon>Chrysochromulinaceae</taxon>
        <taxon>Chrysochromulina</taxon>
    </lineage>
</organism>
<evidence type="ECO:0000256" key="8">
    <source>
        <dbReference type="ARBA" id="ARBA00022694"/>
    </source>
</evidence>
<feature type="transmembrane region" description="Helical" evidence="12">
    <location>
        <begin position="550"/>
        <end position="569"/>
    </location>
</feature>
<dbReference type="GO" id="GO:0005635">
    <property type="term" value="C:nuclear envelope"/>
    <property type="evidence" value="ECO:0007669"/>
    <property type="project" value="TreeGrafter"/>
</dbReference>
<accession>A0A0M0J3G2</accession>
<dbReference type="PANTHER" id="PTHR24002:SF3">
    <property type="entry name" value="SOLUTE CARRIER FAMILY 22 MEMBER 18"/>
    <property type="match status" value="1"/>
</dbReference>
<comment type="caution">
    <text evidence="14">The sequence shown here is derived from an EMBL/GenBank/DDBJ whole genome shotgun (WGS) entry which is preliminary data.</text>
</comment>
<evidence type="ECO:0000256" key="5">
    <source>
        <dbReference type="ARBA" id="ARBA00022679"/>
    </source>
</evidence>